<accession>A0A1S8L1P2</accession>
<dbReference type="EMBL" id="CP096984">
    <property type="protein sequence ID" value="URZ13942.1"/>
    <property type="molecule type" value="Genomic_DNA"/>
</dbReference>
<name>A0A1S8L1P2_9CLOT</name>
<geneLocation type="plasmid" evidence="1 2">
    <name>p330</name>
</geneLocation>
<dbReference type="Proteomes" id="UP000190951">
    <property type="component" value="Plasmid p330"/>
</dbReference>
<evidence type="ECO:0000313" key="2">
    <source>
        <dbReference type="Proteomes" id="UP000190951"/>
    </source>
</evidence>
<keyword evidence="2" id="KW-1185">Reference proteome</keyword>
<proteinExistence type="predicted"/>
<sequence>MALIKSKQIESLEAKKVTQTKDLQFISQTEKDSFADKYTKSEIDGKLKDTNDSLQKQITENNTTVVTQITNVETELKNDVTVINTTTADLQVQIKTNADAASKQISDLDTKLEADVTAINKTTDNLQSQITTNNTNLSNQITAVNTSLQNQITSAIQGLSWKSPVDTFADIAKVYPKPEEGWVVTVDDTNKIYRYDAPTNTWVEFPIQLPTTYLNTINIIPSANGQTSIDTGIRNDNTGVYKTGHNNIVLKVNGCAQVCGKDKDYTADFVNNSLVITWNNLNFILETSDELDVTYTHFEIV</sequence>
<gene>
    <name evidence="1" type="ORF">CROST_047200</name>
</gene>
<evidence type="ECO:0000313" key="1">
    <source>
        <dbReference type="EMBL" id="URZ13942.1"/>
    </source>
</evidence>
<dbReference type="KEGG" id="crw:CROST_047200"/>
<protein>
    <submittedName>
        <fullName evidence="1">Uncharacterized protein</fullName>
    </submittedName>
</protein>
<keyword evidence="1" id="KW-0614">Plasmid</keyword>
<reference evidence="1 2" key="1">
    <citation type="submission" date="2022-04" db="EMBL/GenBank/DDBJ databases">
        <title>Genome sequence of C. roseum typestrain.</title>
        <authorList>
            <person name="Poehlein A."/>
            <person name="Schoch T."/>
            <person name="Duerre P."/>
            <person name="Daniel R."/>
        </authorList>
    </citation>
    <scope>NUCLEOTIDE SEQUENCE [LARGE SCALE GENOMIC DNA]</scope>
    <source>
        <strain evidence="1 2">DSM 7320</strain>
        <plasmid evidence="1 2">p330</plasmid>
    </source>
</reference>
<dbReference type="AlphaFoldDB" id="A0A1S8L1P2"/>
<dbReference type="STRING" id="84029.CROST_32070"/>
<organism evidence="1 2">
    <name type="scientific">Clostridium felsineum</name>
    <dbReference type="NCBI Taxonomy" id="36839"/>
    <lineage>
        <taxon>Bacteria</taxon>
        <taxon>Bacillati</taxon>
        <taxon>Bacillota</taxon>
        <taxon>Clostridia</taxon>
        <taxon>Eubacteriales</taxon>
        <taxon>Clostridiaceae</taxon>
        <taxon>Clostridium</taxon>
    </lineage>
</organism>
<dbReference type="RefSeq" id="WP_077832522.1">
    <property type="nucleotide sequence ID" value="NZ_CP096984.1"/>
</dbReference>